<comment type="similarity">
    <text evidence="7">Belongs to the adenylyl cyclase class-4/guanylyl cyclase family.</text>
</comment>
<feature type="transmembrane region" description="Helical" evidence="9">
    <location>
        <begin position="355"/>
        <end position="375"/>
    </location>
</feature>
<dbReference type="Proteomes" id="UP000297649">
    <property type="component" value="Unassembled WGS sequence"/>
</dbReference>
<dbReference type="PANTHER" id="PTHR11920:SF335">
    <property type="entry name" value="GUANYLATE CYCLASE"/>
    <property type="match status" value="1"/>
</dbReference>
<dbReference type="SMART" id="SM00044">
    <property type="entry name" value="CYCc"/>
    <property type="match status" value="1"/>
</dbReference>
<dbReference type="EMBL" id="RQHU01000005">
    <property type="protein sequence ID" value="TGN14890.1"/>
    <property type="molecule type" value="Genomic_DNA"/>
</dbReference>
<dbReference type="PANTHER" id="PTHR11920">
    <property type="entry name" value="GUANYLYL CYCLASE"/>
    <property type="match status" value="1"/>
</dbReference>
<evidence type="ECO:0000256" key="7">
    <source>
        <dbReference type="RuleBase" id="RU000405"/>
    </source>
</evidence>
<reference evidence="11" key="1">
    <citation type="journal article" date="2019" name="PLoS Negl. Trop. Dis.">
        <title>Revisiting the worldwide diversity of Leptospira species in the environment.</title>
        <authorList>
            <person name="Vincent A.T."/>
            <person name="Schiettekatte O."/>
            <person name="Bourhy P."/>
            <person name="Veyrier F.J."/>
            <person name="Picardeau M."/>
        </authorList>
    </citation>
    <scope>NUCLEOTIDE SEQUENCE [LARGE SCALE GENOMIC DNA]</scope>
    <source>
        <strain evidence="11">201601109</strain>
    </source>
</reference>
<accession>A0A6H3NVE5</accession>
<dbReference type="InterPro" id="IPR001054">
    <property type="entry name" value="A/G_cyclase"/>
</dbReference>
<dbReference type="Gene3D" id="3.30.70.1230">
    <property type="entry name" value="Nucleotide cyclase"/>
    <property type="match status" value="1"/>
</dbReference>
<keyword evidence="8" id="KW-0175">Coiled coil</keyword>
<keyword evidence="12" id="KW-1185">Reference proteome</keyword>
<feature type="transmembrane region" description="Helical" evidence="9">
    <location>
        <begin position="455"/>
        <end position="473"/>
    </location>
</feature>
<gene>
    <name evidence="11" type="ORF">EHR08_00870</name>
</gene>
<dbReference type="PROSITE" id="PS00452">
    <property type="entry name" value="GUANYLATE_CYCLASE_1"/>
    <property type="match status" value="1"/>
</dbReference>
<name>A0A6H3NVE5_9LEPT</name>
<feature type="transmembrane region" description="Helical" evidence="9">
    <location>
        <begin position="384"/>
        <end position="405"/>
    </location>
</feature>
<dbReference type="InterPro" id="IPR050401">
    <property type="entry name" value="Cyclic_nucleotide_synthase"/>
</dbReference>
<keyword evidence="2 9" id="KW-0812">Transmembrane</keyword>
<comment type="caution">
    <text evidence="11">The sequence shown here is derived from an EMBL/GenBank/DDBJ whole genome shotgun (WGS) entry which is preliminary data.</text>
</comment>
<dbReference type="GO" id="GO:0016020">
    <property type="term" value="C:membrane"/>
    <property type="evidence" value="ECO:0007669"/>
    <property type="project" value="UniProtKB-SubCell"/>
</dbReference>
<evidence type="ECO:0000313" key="12">
    <source>
        <dbReference type="Proteomes" id="UP000297649"/>
    </source>
</evidence>
<feature type="domain" description="Guanylate cyclase" evidence="10">
    <location>
        <begin position="640"/>
        <end position="771"/>
    </location>
</feature>
<evidence type="ECO:0000259" key="10">
    <source>
        <dbReference type="PROSITE" id="PS50125"/>
    </source>
</evidence>
<dbReference type="SUPFAM" id="SSF55073">
    <property type="entry name" value="Nucleotide cyclase"/>
    <property type="match status" value="1"/>
</dbReference>
<dbReference type="GO" id="GO:0004016">
    <property type="term" value="F:adenylate cyclase activity"/>
    <property type="evidence" value="ECO:0007669"/>
    <property type="project" value="UniProtKB-ARBA"/>
</dbReference>
<dbReference type="AlphaFoldDB" id="A0A6H3NVE5"/>
<dbReference type="InterPro" id="IPR029787">
    <property type="entry name" value="Nucleotide_cyclase"/>
</dbReference>
<feature type="transmembrane region" description="Helical" evidence="9">
    <location>
        <begin position="227"/>
        <end position="246"/>
    </location>
</feature>
<dbReference type="GO" id="GO:0009190">
    <property type="term" value="P:cyclic nucleotide biosynthetic process"/>
    <property type="evidence" value="ECO:0007669"/>
    <property type="project" value="InterPro"/>
</dbReference>
<feature type="transmembrane region" description="Helical" evidence="9">
    <location>
        <begin position="167"/>
        <end position="186"/>
    </location>
</feature>
<dbReference type="PROSITE" id="PS50125">
    <property type="entry name" value="GUANYLATE_CYCLASE_2"/>
    <property type="match status" value="1"/>
</dbReference>
<feature type="transmembrane region" description="Helical" evidence="9">
    <location>
        <begin position="292"/>
        <end position="313"/>
    </location>
</feature>
<sequence>MESYPLIYFIKPEGIISDWEYFWYQIPYGAPGILTFFVGVFLSYFAFQKFRKSDVDNKIFHLNLTISFISFGSVGLVLTTRAWIQDVNTLVFWNDLLYFLVAPLAPTAFYLAYHMTGKQSKLLLYYSYLCWLASFVLYFGVLIGKGFETTVFEFPFGKYPRGSSFVRPWGILAPLGYFILILPSFIKHYQYIRKHYHLTLFHGVNLLFLLTTLNAPSILGFKVYPGGFFLFIPMLLVAYGVFRSDFFDVNELLFQKNGMFYFLFALLSFVLIFISFGVSFGLSPDAYESAKWYPWGIPPVVSVFGAVFLSIIVAGANPSARINQLCAFALILTGFYVIQSVPLKLNISYVVQLRISQMTFVAFAFAPSIMVRLVFEAIGQKSPFWIQGIDLLCVTAAILAPSPYLFVGYFDYPWSRVHHGGPAELLVGANGAIAILLVLFTFIRNKGYINFASKWIIGSFFLSAILLLAALFPSHGFPIYPLADFQFIPAFLLGYAVLRHGALSLEGRTIQLSQRLANLGLITMGIAAILYFPLIREQYGVGESAFHLTMIVLPLVLFNYLVVYIMSRPLAEELDISYFLLDLEKQKADEEREKALIAQDKAEEAREESEKLLLNILPYKVAQELKQKGSVTPSRIENVTVLFTDFKGFTRVAEGMDEQSLIEELDACFTQFDEIILRNNLEKLKTIGDSYMCAGGVPVETRTSAIDACLAALEIQSFMNQLKEIKSTLGLPFWELRLGIHTGPVVAGVVGRFKFAYDIWGDTVNTASRMESGGETGKINVSKETYELVKYFFVTEYRGKIHGKNKGDLDMYFVHRLRPRYSQDPDGKAPNQYFREVYSRITNGANIRWKKETESS</sequence>
<evidence type="ECO:0000313" key="11">
    <source>
        <dbReference type="EMBL" id="TGN14890.1"/>
    </source>
</evidence>
<dbReference type="Pfam" id="PF00211">
    <property type="entry name" value="Guanylate_cyc"/>
    <property type="match status" value="1"/>
</dbReference>
<dbReference type="InterPro" id="IPR018297">
    <property type="entry name" value="A/G_cyclase_CS"/>
</dbReference>
<keyword evidence="5 9" id="KW-0472">Membrane</keyword>
<feature type="transmembrane region" description="Helical" evidence="9">
    <location>
        <begin position="425"/>
        <end position="443"/>
    </location>
</feature>
<feature type="transmembrane region" description="Helical" evidence="9">
    <location>
        <begin position="59"/>
        <end position="84"/>
    </location>
</feature>
<feature type="transmembrane region" description="Helical" evidence="9">
    <location>
        <begin position="125"/>
        <end position="147"/>
    </location>
</feature>
<evidence type="ECO:0000256" key="6">
    <source>
        <dbReference type="ARBA" id="ARBA00023239"/>
    </source>
</evidence>
<evidence type="ECO:0000256" key="9">
    <source>
        <dbReference type="SAM" id="Phobius"/>
    </source>
</evidence>
<evidence type="ECO:0000256" key="1">
    <source>
        <dbReference type="ARBA" id="ARBA00004370"/>
    </source>
</evidence>
<dbReference type="GO" id="GO:0035556">
    <property type="term" value="P:intracellular signal transduction"/>
    <property type="evidence" value="ECO:0007669"/>
    <property type="project" value="InterPro"/>
</dbReference>
<organism evidence="11 12">
    <name type="scientific">Leptospira bandrabouensis</name>
    <dbReference type="NCBI Taxonomy" id="2484903"/>
    <lineage>
        <taxon>Bacteria</taxon>
        <taxon>Pseudomonadati</taxon>
        <taxon>Spirochaetota</taxon>
        <taxon>Spirochaetia</taxon>
        <taxon>Leptospirales</taxon>
        <taxon>Leptospiraceae</taxon>
        <taxon>Leptospira</taxon>
    </lineage>
</organism>
<dbReference type="OrthoDB" id="310325at2"/>
<keyword evidence="6 7" id="KW-0456">Lyase</keyword>
<keyword evidence="4 9" id="KW-1133">Transmembrane helix</keyword>
<comment type="subcellular location">
    <subcellularLocation>
        <location evidence="1">Membrane</location>
    </subcellularLocation>
</comment>
<dbReference type="RefSeq" id="WP_135744600.1">
    <property type="nucleotide sequence ID" value="NZ_JAMQPW010000001.1"/>
</dbReference>
<proteinExistence type="inferred from homology"/>
<feature type="transmembrane region" description="Helical" evidence="9">
    <location>
        <begin position="96"/>
        <end position="113"/>
    </location>
</feature>
<evidence type="ECO:0000256" key="3">
    <source>
        <dbReference type="ARBA" id="ARBA00022741"/>
    </source>
</evidence>
<evidence type="ECO:0000256" key="4">
    <source>
        <dbReference type="ARBA" id="ARBA00022989"/>
    </source>
</evidence>
<evidence type="ECO:0000256" key="5">
    <source>
        <dbReference type="ARBA" id="ARBA00023136"/>
    </source>
</evidence>
<feature type="transmembrane region" description="Helical" evidence="9">
    <location>
        <begin position="325"/>
        <end position="343"/>
    </location>
</feature>
<protein>
    <submittedName>
        <fullName evidence="11">Adenylate/guanylate cyclase domain-containing protein</fullName>
    </submittedName>
</protein>
<feature type="transmembrane region" description="Helical" evidence="9">
    <location>
        <begin position="28"/>
        <end position="47"/>
    </location>
</feature>
<feature type="transmembrane region" description="Helical" evidence="9">
    <location>
        <begin position="516"/>
        <end position="534"/>
    </location>
</feature>
<feature type="transmembrane region" description="Helical" evidence="9">
    <location>
        <begin position="198"/>
        <end position="221"/>
    </location>
</feature>
<feature type="coiled-coil region" evidence="8">
    <location>
        <begin position="580"/>
        <end position="615"/>
    </location>
</feature>
<dbReference type="CDD" id="cd07302">
    <property type="entry name" value="CHD"/>
    <property type="match status" value="1"/>
</dbReference>
<feature type="transmembrane region" description="Helical" evidence="9">
    <location>
        <begin position="258"/>
        <end position="280"/>
    </location>
</feature>
<keyword evidence="3" id="KW-0547">Nucleotide-binding</keyword>
<evidence type="ECO:0000256" key="8">
    <source>
        <dbReference type="SAM" id="Coils"/>
    </source>
</evidence>
<evidence type="ECO:0000256" key="2">
    <source>
        <dbReference type="ARBA" id="ARBA00022692"/>
    </source>
</evidence>
<dbReference type="GO" id="GO:0000166">
    <property type="term" value="F:nucleotide binding"/>
    <property type="evidence" value="ECO:0007669"/>
    <property type="project" value="UniProtKB-KW"/>
</dbReference>
<feature type="transmembrane region" description="Helical" evidence="9">
    <location>
        <begin position="546"/>
        <end position="566"/>
    </location>
</feature>
<feature type="transmembrane region" description="Helical" evidence="9">
    <location>
        <begin position="479"/>
        <end position="496"/>
    </location>
</feature>